<dbReference type="PROSITE" id="PS00232">
    <property type="entry name" value="CADHERIN_1"/>
    <property type="match status" value="3"/>
</dbReference>
<name>A0A6P8GV32_CLUHA</name>
<organism evidence="17 18">
    <name type="scientific">Clupea harengus</name>
    <name type="common">Atlantic herring</name>
    <dbReference type="NCBI Taxonomy" id="7950"/>
    <lineage>
        <taxon>Eukaryota</taxon>
        <taxon>Metazoa</taxon>
        <taxon>Chordata</taxon>
        <taxon>Craniata</taxon>
        <taxon>Vertebrata</taxon>
        <taxon>Euteleostomi</taxon>
        <taxon>Actinopterygii</taxon>
        <taxon>Neopterygii</taxon>
        <taxon>Teleostei</taxon>
        <taxon>Clupei</taxon>
        <taxon>Clupeiformes</taxon>
        <taxon>Clupeoidei</taxon>
        <taxon>Clupeidae</taxon>
        <taxon>Clupea</taxon>
    </lineage>
</organism>
<protein>
    <submittedName>
        <fullName evidence="18">Protocadherin gamma-C5-like isoform X7</fullName>
    </submittedName>
</protein>
<dbReference type="InterPro" id="IPR031904">
    <property type="entry name" value="Cadherin_CBD"/>
</dbReference>
<dbReference type="GO" id="GO:0009653">
    <property type="term" value="P:anatomical structure morphogenesis"/>
    <property type="evidence" value="ECO:0007669"/>
    <property type="project" value="UniProtKB-ARBA"/>
</dbReference>
<evidence type="ECO:0000256" key="11">
    <source>
        <dbReference type="ARBA" id="ARBA00023180"/>
    </source>
</evidence>
<keyword evidence="8" id="KW-0130">Cell adhesion</keyword>
<keyword evidence="7 12" id="KW-0106">Calcium</keyword>
<evidence type="ECO:0000256" key="12">
    <source>
        <dbReference type="PROSITE-ProRule" id="PRU00043"/>
    </source>
</evidence>
<evidence type="ECO:0000256" key="9">
    <source>
        <dbReference type="ARBA" id="ARBA00022989"/>
    </source>
</evidence>
<dbReference type="SUPFAM" id="SSF49313">
    <property type="entry name" value="Cadherin-like"/>
    <property type="match status" value="6"/>
</dbReference>
<feature type="region of interest" description="Disordered" evidence="13">
    <location>
        <begin position="809"/>
        <end position="842"/>
    </location>
</feature>
<dbReference type="FunFam" id="2.60.40.60:FF:000018">
    <property type="entry name" value="Protocadherin gamma c3"/>
    <property type="match status" value="1"/>
</dbReference>
<dbReference type="PANTHER" id="PTHR24028:SF236">
    <property type="entry name" value="PROTOCADHERIN GAMMA-C3"/>
    <property type="match status" value="1"/>
</dbReference>
<gene>
    <name evidence="18" type="primary">LOC105912957</name>
</gene>
<dbReference type="Proteomes" id="UP000515152">
    <property type="component" value="Chromosome 20"/>
</dbReference>
<comment type="subcellular location">
    <subcellularLocation>
        <location evidence="2">Cell membrane</location>
        <topology evidence="2">Single-pass type I membrane protein</topology>
    </subcellularLocation>
</comment>
<dbReference type="GeneID" id="105912957"/>
<reference evidence="18" key="1">
    <citation type="submission" date="2025-08" db="UniProtKB">
        <authorList>
            <consortium name="RefSeq"/>
        </authorList>
    </citation>
    <scope>IDENTIFICATION</scope>
</reference>
<dbReference type="FunFam" id="2.60.40.60:FF:000004">
    <property type="entry name" value="Protocadherin 1 gamma 2"/>
    <property type="match status" value="1"/>
</dbReference>
<dbReference type="SMART" id="SM00112">
    <property type="entry name" value="CA"/>
    <property type="match status" value="6"/>
</dbReference>
<dbReference type="GO" id="GO:0007156">
    <property type="term" value="P:homophilic cell adhesion via plasma membrane adhesion molecules"/>
    <property type="evidence" value="ECO:0007669"/>
    <property type="project" value="InterPro"/>
</dbReference>
<feature type="domain" description="Cadherin" evidence="16">
    <location>
        <begin position="240"/>
        <end position="347"/>
    </location>
</feature>
<feature type="domain" description="Cadherin" evidence="16">
    <location>
        <begin position="24"/>
        <end position="130"/>
    </location>
</feature>
<dbReference type="InterPro" id="IPR015919">
    <property type="entry name" value="Cadherin-like_sf"/>
</dbReference>
<dbReference type="AlphaFoldDB" id="A0A6P8GV32"/>
<proteinExistence type="predicted"/>
<evidence type="ECO:0000256" key="14">
    <source>
        <dbReference type="SAM" id="Phobius"/>
    </source>
</evidence>
<feature type="signal peptide" evidence="15">
    <location>
        <begin position="1"/>
        <end position="26"/>
    </location>
</feature>
<evidence type="ECO:0000256" key="3">
    <source>
        <dbReference type="ARBA" id="ARBA00022475"/>
    </source>
</evidence>
<keyword evidence="11" id="KW-0325">Glycoprotein</keyword>
<dbReference type="Pfam" id="PF00028">
    <property type="entry name" value="Cadherin"/>
    <property type="match status" value="5"/>
</dbReference>
<dbReference type="FunFam" id="2.60.40.60:FF:000006">
    <property type="entry name" value="Protocadherin alpha 2"/>
    <property type="match status" value="1"/>
</dbReference>
<accession>A0A6P8GV32</accession>
<dbReference type="GO" id="GO:0005886">
    <property type="term" value="C:plasma membrane"/>
    <property type="evidence" value="ECO:0007669"/>
    <property type="project" value="UniProtKB-SubCell"/>
</dbReference>
<keyword evidence="10 14" id="KW-0472">Membrane</keyword>
<feature type="chain" id="PRO_5028469703" evidence="15">
    <location>
        <begin position="27"/>
        <end position="1005"/>
    </location>
</feature>
<dbReference type="PANTHER" id="PTHR24028">
    <property type="entry name" value="CADHERIN-87A"/>
    <property type="match status" value="1"/>
</dbReference>
<evidence type="ECO:0000256" key="2">
    <source>
        <dbReference type="ARBA" id="ARBA00004251"/>
    </source>
</evidence>
<keyword evidence="5 15" id="KW-0732">Signal</keyword>
<evidence type="ECO:0000256" key="7">
    <source>
        <dbReference type="ARBA" id="ARBA00022837"/>
    </source>
</evidence>
<feature type="domain" description="Cadherin" evidence="16">
    <location>
        <begin position="348"/>
        <end position="452"/>
    </location>
</feature>
<comment type="function">
    <text evidence="1">Potential calcium-dependent cell-adhesion protein. May be involved in the establishment and maintenance of specific neuronal connections in the brain.</text>
</comment>
<dbReference type="InterPro" id="IPR002126">
    <property type="entry name" value="Cadherin-like_dom"/>
</dbReference>
<dbReference type="Pfam" id="PF08266">
    <property type="entry name" value="Cadherin_2"/>
    <property type="match status" value="1"/>
</dbReference>
<dbReference type="RefSeq" id="XP_031443069.1">
    <property type="nucleotide sequence ID" value="XM_031587209.2"/>
</dbReference>
<evidence type="ECO:0000256" key="8">
    <source>
        <dbReference type="ARBA" id="ARBA00022889"/>
    </source>
</evidence>
<evidence type="ECO:0000259" key="16">
    <source>
        <dbReference type="PROSITE" id="PS50268"/>
    </source>
</evidence>
<dbReference type="Pfam" id="PF15974">
    <property type="entry name" value="Cadherin_tail"/>
    <property type="match status" value="1"/>
</dbReference>
<dbReference type="InterPro" id="IPR050174">
    <property type="entry name" value="Protocadherin/Cadherin-CA"/>
</dbReference>
<evidence type="ECO:0000256" key="1">
    <source>
        <dbReference type="ARBA" id="ARBA00003436"/>
    </source>
</evidence>
<keyword evidence="9 14" id="KW-1133">Transmembrane helix</keyword>
<feature type="domain" description="Cadherin" evidence="16">
    <location>
        <begin position="131"/>
        <end position="239"/>
    </location>
</feature>
<evidence type="ECO:0000256" key="15">
    <source>
        <dbReference type="SAM" id="SignalP"/>
    </source>
</evidence>
<feature type="domain" description="Cadherin" evidence="16">
    <location>
        <begin position="577"/>
        <end position="672"/>
    </location>
</feature>
<dbReference type="FunFam" id="2.60.40.60:FF:000129">
    <property type="entry name" value="protocadherin alpha-C2 isoform X1"/>
    <property type="match status" value="1"/>
</dbReference>
<dbReference type="InterPro" id="IPR020894">
    <property type="entry name" value="Cadherin_CS"/>
</dbReference>
<evidence type="ECO:0000256" key="4">
    <source>
        <dbReference type="ARBA" id="ARBA00022692"/>
    </source>
</evidence>
<feature type="transmembrane region" description="Helical" evidence="14">
    <location>
        <begin position="690"/>
        <end position="712"/>
    </location>
</feature>
<keyword evidence="3" id="KW-1003">Cell membrane</keyword>
<keyword evidence="17" id="KW-1185">Reference proteome</keyword>
<dbReference type="InterPro" id="IPR032455">
    <property type="entry name" value="Cadherin_C"/>
</dbReference>
<evidence type="ECO:0000256" key="10">
    <source>
        <dbReference type="ARBA" id="ARBA00023136"/>
    </source>
</evidence>
<feature type="domain" description="Cadherin" evidence="16">
    <location>
        <begin position="453"/>
        <end position="562"/>
    </location>
</feature>
<feature type="region of interest" description="Disordered" evidence="13">
    <location>
        <begin position="962"/>
        <end position="1005"/>
    </location>
</feature>
<dbReference type="FunFam" id="2.60.40.60:FF:000002">
    <property type="entry name" value="Protocadherin alpha 2"/>
    <property type="match status" value="1"/>
</dbReference>
<keyword evidence="6" id="KW-0677">Repeat</keyword>
<dbReference type="Pfam" id="PF16492">
    <property type="entry name" value="Cadherin_C_2"/>
    <property type="match status" value="1"/>
</dbReference>
<dbReference type="PRINTS" id="PR00205">
    <property type="entry name" value="CADHERIN"/>
</dbReference>
<dbReference type="InterPro" id="IPR013164">
    <property type="entry name" value="Cadherin_N"/>
</dbReference>
<dbReference type="Gene3D" id="2.60.40.60">
    <property type="entry name" value="Cadherins"/>
    <property type="match status" value="6"/>
</dbReference>
<evidence type="ECO:0000313" key="18">
    <source>
        <dbReference type="RefSeq" id="XP_031443069.1"/>
    </source>
</evidence>
<dbReference type="PROSITE" id="PS50268">
    <property type="entry name" value="CADHERIN_2"/>
    <property type="match status" value="6"/>
</dbReference>
<dbReference type="FunFam" id="2.60.40.60:FF:000001">
    <property type="entry name" value="Protocadherin alpha 2"/>
    <property type="match status" value="1"/>
</dbReference>
<evidence type="ECO:0000256" key="5">
    <source>
        <dbReference type="ARBA" id="ARBA00022729"/>
    </source>
</evidence>
<evidence type="ECO:0000313" key="17">
    <source>
        <dbReference type="Proteomes" id="UP000515152"/>
    </source>
</evidence>
<keyword evidence="4 14" id="KW-0812">Transmembrane</keyword>
<dbReference type="GO" id="GO:0005509">
    <property type="term" value="F:calcium ion binding"/>
    <property type="evidence" value="ECO:0007669"/>
    <property type="project" value="UniProtKB-UniRule"/>
</dbReference>
<dbReference type="CDD" id="cd11304">
    <property type="entry name" value="Cadherin_repeat"/>
    <property type="match status" value="6"/>
</dbReference>
<feature type="compositionally biased region" description="Polar residues" evidence="13">
    <location>
        <begin position="809"/>
        <end position="828"/>
    </location>
</feature>
<feature type="compositionally biased region" description="Basic residues" evidence="13">
    <location>
        <begin position="995"/>
        <end position="1005"/>
    </location>
</feature>
<evidence type="ECO:0000256" key="6">
    <source>
        <dbReference type="ARBA" id="ARBA00022737"/>
    </source>
</evidence>
<evidence type="ECO:0000256" key="13">
    <source>
        <dbReference type="SAM" id="MobiDB-lite"/>
    </source>
</evidence>
<sequence>MTRSRLDVFVVLWCCVFSLLWNTLHGQIRYTIPEELNEGSVVGNIAKDLGLDISQIYNRKLRITSEAGKQYFSVDLRKGELVVNDKIDREILCGPTVPCLLPLEVLIESPLQLYRVEIEIQDINDNSPDFLTKDRILKIAESINPGARFPLENAQDPDVPPNSVRSYRISKNDNFKLNVKNHKDGTKIPELVLEKPLDRETQSVHKLVLTAVDGGDPPRSGTSEICVIVTDINDNVPQFERSFYEVTATENTSVGTEVLTVIAIDMDEGPNGEIEYFFGDQTQELVFALFEINPQSGVITLNAKLDYEQTSVLKFDIVAKDKGTPEMVGQCSVQVNVVDINDNVPEVVVTSLTNTVPEDAAMGTVVALLSAKDADSGENGKVNLYVTPDSPFKLSPSISNHYALVTSKALDRERYASYNVVVRANDAGSPALSSEKIISFHVSDVNDNAPVFSQPVYSVYIKENMVAGKIICSVSATDKDQNENAKISYSIIDAKVKDMSVSSYVYINSENGSVYSMHSFDYERLNVFQIQVQASDHGSPPLRGNATVLVFIVDENDNVPTVIYPSLATGSLSHQKMSRATKAGHLVTKVTAVDADSGHNAWICYKLTEATDASLFSVNVYTGEVRTRRAVSEQDDSSQMLLIEIRDNGEPTQSTTATVAILLEDGIHEPILDLQQKTLEPSMNTEKINFYLMVSLASVSVISMVTFFILLVRCARNTTGRSTCCMRRMRSDDFKNRNLQLQLNTDGPIEYVEVLGGDMLSHSQTFRSCLSPLSEFSDFTFIKPSSTLDFKDMISVLDASLPDNAWTFESQQQKPPNQDWRFNQNQRPGPSGRTKSHSPYLRWTPPRKIRATANPDVPVGTGPWPQPPTEAEQLQALMAAANEVSEATNTLTPGTMGLSTRYSPQFTLQHVPDYRQNVYIPGSTATLGSNPQQQMLQQQLQQQHLQQQHLQQQQQLQLQQQMLPQREALPPPQAVAAADDADQPDASKANQTPASKKKSTKKDKK</sequence>